<dbReference type="Proteomes" id="UP000065797">
    <property type="component" value="Unassembled WGS sequence"/>
</dbReference>
<dbReference type="InterPro" id="IPR018540">
    <property type="entry name" value="Spo0E-like"/>
</dbReference>
<dbReference type="EMBL" id="MUAI01000009">
    <property type="protein sequence ID" value="OOR06147.1"/>
    <property type="molecule type" value="Genomic_DNA"/>
</dbReference>
<dbReference type="SUPFAM" id="SSF140500">
    <property type="entry name" value="BAS1536-like"/>
    <property type="match status" value="1"/>
</dbReference>
<reference evidence="13 24" key="14">
    <citation type="submission" date="2019-10" db="EMBL/GenBank/DDBJ databases">
        <authorList>
            <person name="Karimi E."/>
        </authorList>
    </citation>
    <scope>NUCLEOTIDE SEQUENCE [LARGE SCALE GENOMIC DNA]</scope>
    <source>
        <strain evidence="13">Bacillus sp. 71</strain>
    </source>
</reference>
<dbReference type="EMBL" id="ACMP01000067">
    <property type="protein sequence ID" value="EEL70900.1"/>
    <property type="molecule type" value="Genomic_DNA"/>
</dbReference>
<dbReference type="Proteomes" id="UP000006976">
    <property type="component" value="Unassembled WGS sequence"/>
</dbReference>
<dbReference type="EMBL" id="CP065877">
    <property type="protein sequence ID" value="QQA18125.1"/>
    <property type="molecule type" value="Genomic_DNA"/>
</dbReference>
<reference evidence="15" key="4">
    <citation type="submission" date="2016-01" db="EMBL/GenBank/DDBJ databases">
        <authorList>
            <person name="McClelland M."/>
            <person name="Jain A."/>
            <person name="Saraogi P."/>
            <person name="Mendelson R."/>
            <person name="Westerman R."/>
            <person name="SanMiguel P."/>
            <person name="Csonka L."/>
        </authorList>
    </citation>
    <scope>NUCLEOTIDE SEQUENCE [LARGE SCALE GENOMIC DNA]</scope>
    <source>
        <strain evidence="15">PE8-15</strain>
    </source>
</reference>
<reference evidence="9 25" key="15">
    <citation type="submission" date="2020-12" db="EMBL/GenBank/DDBJ databases">
        <title>FDA dAtabase for Regulatory Grade micrObial Sequences (FDA-ARGOS): Supporting development and validation of Infectious Disease Dx tests.</title>
        <authorList>
            <person name="Nelson B."/>
            <person name="Plummer A."/>
            <person name="Tallon L."/>
            <person name="Sadzewicz L."/>
            <person name="Zhao X."/>
            <person name="Boylan J."/>
            <person name="Ott S."/>
            <person name="Bowen H."/>
            <person name="Vavikolanu K."/>
            <person name="Mehta A."/>
            <person name="Aluvathingal J."/>
            <person name="Nadendla S."/>
            <person name="Myers T."/>
            <person name="Yan Y."/>
            <person name="Sichtig H."/>
        </authorList>
    </citation>
    <scope>NUCLEOTIDE SEQUENCE [LARGE SCALE GENOMIC DNA]</scope>
    <source>
        <strain evidence="9 25">FDAARGOS_924</strain>
    </source>
</reference>
<dbReference type="Proteomes" id="UP000001753">
    <property type="component" value="Chromosome"/>
</dbReference>
<evidence type="ECO:0000313" key="3">
    <source>
        <dbReference type="EMBL" id="EJR39952.1"/>
    </source>
</evidence>
<evidence type="ECO:0000313" key="4">
    <source>
        <dbReference type="EMBL" id="KWU55000.1"/>
    </source>
</evidence>
<dbReference type="EMBL" id="FMAK01000032">
    <property type="protein sequence ID" value="SCB68162.1"/>
    <property type="molecule type" value="Genomic_DNA"/>
</dbReference>
<dbReference type="GO" id="GO:0046983">
    <property type="term" value="F:protein dimerization activity"/>
    <property type="evidence" value="ECO:0007669"/>
    <property type="project" value="InterPro"/>
</dbReference>
<reference evidence="4" key="3">
    <citation type="submission" date="2016-01" db="EMBL/GenBank/DDBJ databases">
        <authorList>
            <person name="Van Zyl L.J."/>
            <person name="Matobola R."/>
            <person name="Klein T."/>
            <person name="Biteghe F.A."/>
            <person name="Kirby B."/>
            <person name="Trindade M.I."/>
        </authorList>
    </citation>
    <scope>NUCLEOTIDE SEQUENCE</scope>
    <source>
        <strain evidence="4">PE8-15</strain>
    </source>
</reference>
<dbReference type="EMBL" id="CP020743">
    <property type="protein sequence ID" value="ARJ22091.1"/>
    <property type="molecule type" value="Genomic_DNA"/>
</dbReference>
<evidence type="ECO:0000313" key="12">
    <source>
        <dbReference type="EMBL" id="TKI83490.1"/>
    </source>
</evidence>
<evidence type="ECO:0000313" key="9">
    <source>
        <dbReference type="EMBL" id="QQA18125.1"/>
    </source>
</evidence>
<evidence type="ECO:0000313" key="5">
    <source>
        <dbReference type="EMBL" id="OFD95368.1"/>
    </source>
</evidence>
<evidence type="ECO:0000313" key="1">
    <source>
        <dbReference type="EMBL" id="ARJ22091.1"/>
    </source>
</evidence>
<evidence type="ECO:0000313" key="21">
    <source>
        <dbReference type="Proteomes" id="UP000236165"/>
    </source>
</evidence>
<evidence type="ECO:0000313" key="6">
    <source>
        <dbReference type="EMBL" id="OOR06147.1"/>
    </source>
</evidence>
<accession>C2PVW8</accession>
<reference evidence="12 23" key="13">
    <citation type="journal article" date="2019" name="Environ. Microbiol.">
        <title>An active ?-lactamase is a part of an orchestrated cell wall stress resistance network of Bacillus subtilis and related rhizosphere species.</title>
        <authorList>
            <person name="Bucher T."/>
            <person name="Keren-Paz A."/>
            <person name="Hausser J."/>
            <person name="Olender T."/>
            <person name="Cytryn E."/>
            <person name="Kolodkin-Gal I."/>
        </authorList>
    </citation>
    <scope>NUCLEOTIDE SEQUENCE [LARGE SCALE GENOMIC DNA]</scope>
    <source>
        <strain evidence="12 23">I186</strain>
    </source>
</reference>
<evidence type="ECO:0000313" key="23">
    <source>
        <dbReference type="Proteomes" id="UP000305524"/>
    </source>
</evidence>
<dbReference type="Gene3D" id="4.10.280.10">
    <property type="entry name" value="Helix-loop-helix DNA-binding domain"/>
    <property type="match status" value="1"/>
</dbReference>
<accession>A0A084IZU7</accession>
<evidence type="ECO:0000313" key="18">
    <source>
        <dbReference type="Proteomes" id="UP000192932"/>
    </source>
</evidence>
<keyword evidence="25" id="KW-1185">Reference proteome</keyword>
<reference evidence="10 22" key="12">
    <citation type="submission" date="2018-08" db="EMBL/GenBank/DDBJ databases">
        <title>Freshwater and sediment microbial communities from various areas in North America, analyzing microbe dynamics in response to fracking.</title>
        <authorList>
            <person name="Lamendella R."/>
        </authorList>
    </citation>
    <scope>NUCLEOTIDE SEQUENCE [LARGE SCALE GENOMIC DNA]</scope>
    <source>
        <strain evidence="10 22">DB-1</strain>
    </source>
</reference>
<gene>
    <name evidence="4" type="ORF">AWW70_25685</name>
    <name evidence="1" type="ORF">B7492_12960</name>
    <name evidence="13" type="ORF">BACI71_40645</name>
    <name evidence="8" type="ORF">BACWE_52690</name>
    <name evidence="2" type="ORF">bcere0026_21780</name>
    <name evidence="6" type="ORF">BW900_13715</name>
    <name evidence="11" type="ORF">BWGO95_02294</name>
    <name evidence="5" type="ORF">BWGOE11_24770</name>
    <name evidence="10" type="ORF">DET55_11822</name>
    <name evidence="12" type="ORF">FC701_17505</name>
    <name evidence="9" type="ORF">I6G81_11990</name>
    <name evidence="3" type="ORF">III_03068</name>
    <name evidence="7" type="ORF">S3E15_05373</name>
</gene>
<evidence type="ECO:0000313" key="15">
    <source>
        <dbReference type="Proteomes" id="UP000065797"/>
    </source>
</evidence>
<dbReference type="Proteomes" id="UP000195696">
    <property type="component" value="Unassembled WGS sequence"/>
</dbReference>
<dbReference type="PANTHER" id="PTHR41263">
    <property type="entry name" value="ASPARTYL-PHOSPHATE PHOSPHATASE YISI"/>
    <property type="match status" value="1"/>
</dbReference>
<dbReference type="Proteomes" id="UP000194131">
    <property type="component" value="Unassembled WGS sequence"/>
</dbReference>
<protein>
    <submittedName>
        <fullName evidence="9">Aspartyl-phosphate phosphatase Spo0E family protein</fullName>
    </submittedName>
    <submittedName>
        <fullName evidence="1">Spo0E family sporulation regulatory protein-aspartic acid phosphatase</fullName>
    </submittedName>
    <submittedName>
        <fullName evidence="10">Spo0E like sporulation regulatory protein</fullName>
    </submittedName>
    <submittedName>
        <fullName evidence="2">Stage 0 sporulation regulatory protein</fullName>
    </submittedName>
    <submittedName>
        <fullName evidence="4">Transcriptional regulator</fullName>
    </submittedName>
</protein>
<dbReference type="PATRIC" id="fig|1405.16.peg.2324"/>
<reference evidence="7 19" key="9">
    <citation type="submission" date="2016-12" db="EMBL/GenBank/DDBJ databases">
        <title>Genome Sequences of Twelve Sporeforming Bacillus Species Isolated from Foods.</title>
        <authorList>
            <person name="De Jong A."/>
            <person name="Holsappel S."/>
            <person name="Kuipers O.P."/>
        </authorList>
    </citation>
    <scope>NUCLEOTIDE SEQUENCE [LARGE SCALE GENOMIC DNA]</scope>
    <source>
        <strain evidence="7 19">S3E15</strain>
    </source>
</reference>
<dbReference type="InterPro" id="IPR037208">
    <property type="entry name" value="Spo0E-like_sf"/>
</dbReference>
<dbReference type="GO" id="GO:0043937">
    <property type="term" value="P:regulation of sporulation"/>
    <property type="evidence" value="ECO:0007669"/>
    <property type="project" value="InterPro"/>
</dbReference>
<reference evidence="11" key="6">
    <citation type="submission" date="2016-08" db="EMBL/GenBank/DDBJ databases">
        <authorList>
            <person name="Loux V."/>
            <person name="Rue O."/>
        </authorList>
    </citation>
    <scope>NUCLEOTIDE SEQUENCE</scope>
    <source>
        <strain evidence="11">SDA_GO95</strain>
    </source>
</reference>
<organism evidence="2">
    <name type="scientific">Bacillus mycoides</name>
    <dbReference type="NCBI Taxonomy" id="1405"/>
    <lineage>
        <taxon>Bacteria</taxon>
        <taxon>Bacillati</taxon>
        <taxon>Bacillota</taxon>
        <taxon>Bacilli</taxon>
        <taxon>Bacillales</taxon>
        <taxon>Bacillaceae</taxon>
        <taxon>Bacillus</taxon>
        <taxon>Bacillus cereus group</taxon>
    </lineage>
</organism>
<dbReference type="Proteomes" id="UP000305524">
    <property type="component" value="Unassembled WGS sequence"/>
</dbReference>
<dbReference type="HOGENOM" id="CLU_206324_0_1_9"/>
<evidence type="ECO:0000313" key="11">
    <source>
        <dbReference type="EMBL" id="SCB68162.1"/>
    </source>
</evidence>
<dbReference type="Proteomes" id="UP000175835">
    <property type="component" value="Unassembled WGS sequence"/>
</dbReference>
<evidence type="ECO:0000313" key="7">
    <source>
        <dbReference type="EMBL" id="OSX92392.1"/>
    </source>
</evidence>
<evidence type="ECO:0000313" key="16">
    <source>
        <dbReference type="Proteomes" id="UP000175835"/>
    </source>
</evidence>
<dbReference type="RefSeq" id="WP_002012842.1">
    <property type="nucleotide sequence ID" value="NZ_CAKJWQ010000005.1"/>
</dbReference>
<dbReference type="Proteomes" id="UP000256530">
    <property type="component" value="Unassembled WGS sequence"/>
</dbReference>
<dbReference type="Proteomes" id="UP000236165">
    <property type="component" value="Unassembled WGS sequence"/>
</dbReference>
<name>A0A084IZU7_BACMY</name>
<evidence type="ECO:0000313" key="14">
    <source>
        <dbReference type="Proteomes" id="UP000006976"/>
    </source>
</evidence>
<reference evidence="20" key="7">
    <citation type="submission" date="2016-08" db="EMBL/GenBank/DDBJ databases">
        <authorList>
            <person name="Seilhamer J.J."/>
        </authorList>
    </citation>
    <scope>NUCLEOTIDE SEQUENCE [LARGE SCALE GENOMIC DNA]</scope>
    <source>
        <strain evidence="20">SDA_GO95</strain>
    </source>
</reference>
<evidence type="ECO:0000313" key="8">
    <source>
        <dbReference type="EMBL" id="PJN63075.1"/>
    </source>
</evidence>
<dbReference type="InterPro" id="IPR053028">
    <property type="entry name" value="Spo0E-like_phosphatase"/>
</dbReference>
<dbReference type="Proteomes" id="UP000437562">
    <property type="component" value="Unassembled WGS sequence"/>
</dbReference>
<dbReference type="InterPro" id="IPR036638">
    <property type="entry name" value="HLH_DNA-bd_sf"/>
</dbReference>
<accession>C2XU07</accession>
<dbReference type="EMBL" id="LRPH01000093">
    <property type="protein sequence ID" value="KWU55000.1"/>
    <property type="molecule type" value="Genomic_DNA"/>
</dbReference>
<reference evidence="6 17" key="10">
    <citation type="submission" date="2017-01" db="EMBL/GenBank/DDBJ databases">
        <title>Bacillus cereus isolates.</title>
        <authorList>
            <person name="Beno S.M."/>
        </authorList>
    </citation>
    <scope>NUCLEOTIDE SEQUENCE [LARGE SCALE GENOMIC DNA]</scope>
    <source>
        <strain evidence="6 17">FSL W7-1108</strain>
    </source>
</reference>
<reference evidence="8 21" key="8">
    <citation type="submission" date="2016-10" db="EMBL/GenBank/DDBJ databases">
        <title>Genome Sequence of Bacillus weihenstephanensis GM6LP.</title>
        <authorList>
            <person name="Poehlein A."/>
            <person name="Wemheuer F."/>
            <person name="Hollensteiner J."/>
            <person name="Wemheuer B."/>
        </authorList>
    </citation>
    <scope>NUCLEOTIDE SEQUENCE [LARGE SCALE GENOMIC DNA]</scope>
    <source>
        <strain evidence="8 21">GM6LP</strain>
    </source>
</reference>
<evidence type="ECO:0000313" key="25">
    <source>
        <dbReference type="Proteomes" id="UP000596196"/>
    </source>
</evidence>
<dbReference type="GeneID" id="66262600"/>
<reference evidence="5 16" key="5">
    <citation type="submission" date="2016-05" db="EMBL/GenBank/DDBJ databases">
        <title>Bacillus thuringiensis and Bacillus weihenstephanensis as novel biocontrol agents of wilt causing Verticillium species.</title>
        <authorList>
            <person name="Hollensteiner J."/>
            <person name="Wemheuer F."/>
            <person name="Harting R."/>
            <person name="Kolarzyk A."/>
            <person name="Diaz-Valerio S."/>
            <person name="Poehlein A."/>
            <person name="Brzuszkiewicz E."/>
            <person name="Nesemann K."/>
            <person name="Braus-Stromeyer S."/>
            <person name="Braus G."/>
            <person name="Daniel R."/>
            <person name="Liesegang H."/>
        </authorList>
    </citation>
    <scope>NUCLEOTIDE SEQUENCE [LARGE SCALE GENOMIC DNA]</scope>
    <source>
        <strain evidence="5 16">GOE11</strain>
    </source>
</reference>
<reference evidence="1 18" key="11">
    <citation type="submission" date="2017-04" db="EMBL/GenBank/DDBJ databases">
        <title>The Characteristic of a Fine Plant Growth-Promoting Rhizobacteria Bacillus mycoides Gnyt1 and its Whole Genome Sequencing Analysis.</title>
        <authorList>
            <person name="Li J.H."/>
            <person name="Yao T."/>
        </authorList>
    </citation>
    <scope>NUCLEOTIDE SEQUENCE [LARGE SCALE GENOMIC DNA]</scope>
    <source>
        <strain evidence="1 18">Gnyt1</strain>
    </source>
</reference>
<evidence type="ECO:0000313" key="22">
    <source>
        <dbReference type="Proteomes" id="UP000256530"/>
    </source>
</evidence>
<dbReference type="AlphaFoldDB" id="A0A084IZU7"/>
<dbReference type="EMBL" id="SZOD01000419">
    <property type="protein sequence ID" value="TKI83490.1"/>
    <property type="molecule type" value="Genomic_DNA"/>
</dbReference>
<dbReference type="EMBL" id="QTTY01000018">
    <property type="protein sequence ID" value="REF32543.1"/>
    <property type="molecule type" value="Genomic_DNA"/>
</dbReference>
<proteinExistence type="predicted"/>
<evidence type="ECO:0000313" key="19">
    <source>
        <dbReference type="Proteomes" id="UP000194131"/>
    </source>
</evidence>
<dbReference type="Proteomes" id="UP000596196">
    <property type="component" value="Chromosome"/>
</dbReference>
<dbReference type="EMBL" id="LXLX01000027">
    <property type="protein sequence ID" value="OFD95368.1"/>
    <property type="molecule type" value="Genomic_DNA"/>
</dbReference>
<dbReference type="EMBL" id="MKZQ01000080">
    <property type="protein sequence ID" value="PJN63075.1"/>
    <property type="molecule type" value="Genomic_DNA"/>
</dbReference>
<reference evidence="3 14" key="2">
    <citation type="submission" date="2012-04" db="EMBL/GenBank/DDBJ databases">
        <title>The Genome Sequence of Bacillus cereus VD078.</title>
        <authorList>
            <consortium name="The Broad Institute Genome Sequencing Platform"/>
            <consortium name="The Broad Institute Genome Sequencing Center for Infectious Disease"/>
            <person name="Feldgarden M."/>
            <person name="Van der Auwera G.A."/>
            <person name="Mahillon J."/>
            <person name="Duprez V."/>
            <person name="Timmery S."/>
            <person name="Mattelet C."/>
            <person name="Dierick K."/>
            <person name="Sun M."/>
            <person name="Yu Z."/>
            <person name="Zhu L."/>
            <person name="Hu X."/>
            <person name="Shank E.B."/>
            <person name="Swiecicka I."/>
            <person name="Hansen B.M."/>
            <person name="Andrup L."/>
            <person name="Young S.K."/>
            <person name="Zeng Q."/>
            <person name="Gargeya S."/>
            <person name="Fitzgerald M."/>
            <person name="Haas B."/>
            <person name="Abouelleil A."/>
            <person name="Alvarado L."/>
            <person name="Arachchi H.M."/>
            <person name="Berlin A."/>
            <person name="Chapman S.B."/>
            <person name="Goldberg J."/>
            <person name="Griggs A."/>
            <person name="Gujja S."/>
            <person name="Hansen M."/>
            <person name="Howarth C."/>
            <person name="Imamovic A."/>
            <person name="Larimer J."/>
            <person name="McCowen C."/>
            <person name="Montmayeur A."/>
            <person name="Murphy C."/>
            <person name="Neiman D."/>
            <person name="Pearson M."/>
            <person name="Priest M."/>
            <person name="Roberts A."/>
            <person name="Saif S."/>
            <person name="Shea T."/>
            <person name="Sisk P."/>
            <person name="Sykes S."/>
            <person name="Wortman J."/>
            <person name="Nusbaum C."/>
            <person name="Birren B."/>
        </authorList>
    </citation>
    <scope>NUCLEOTIDE SEQUENCE [LARGE SCALE GENOMIC DNA]</scope>
    <source>
        <strain evidence="3 14">VD078</strain>
    </source>
</reference>
<accession>A0A0B5RUT1</accession>
<evidence type="ECO:0000313" key="10">
    <source>
        <dbReference type="EMBL" id="REF32543.1"/>
    </source>
</evidence>
<dbReference type="EMBL" id="AHEV01000019">
    <property type="protein sequence ID" value="EJR39952.1"/>
    <property type="molecule type" value="Genomic_DNA"/>
</dbReference>
<dbReference type="PATRIC" id="fig|86662.17.peg.2637"/>
<dbReference type="Proteomes" id="UP000192932">
    <property type="component" value="Chromosome"/>
</dbReference>
<dbReference type="EMBL" id="MRWU01000007">
    <property type="protein sequence ID" value="OSX92392.1"/>
    <property type="molecule type" value="Genomic_DNA"/>
</dbReference>
<reference evidence="2" key="1">
    <citation type="journal article" date="2012" name="Genome Res.">
        <title>Genomic characterization of the Bacillus cereus sensu lato species: Backdrop to the evolution of Bacillus anthracis.</title>
        <authorList>
            <person name="Zwick M.E."/>
            <person name="Joseph S.J."/>
            <person name="Didelot X."/>
            <person name="Chen P.E."/>
            <person name="Bishop-Lilly K.A."/>
            <person name="Stewart A.C."/>
            <person name="Willner K."/>
            <person name="Nolan N."/>
            <person name="Lentz S."/>
            <person name="Thomason M.K."/>
            <person name="Sozhamannan S."/>
            <person name="Mateczun A.J."/>
            <person name="Du L."/>
            <person name="Read T.D."/>
        </authorList>
    </citation>
    <scope>NUCLEOTIDE SEQUENCE [LARGE SCALE GENOMIC DNA]</scope>
    <source>
        <strain evidence="2">AH603</strain>
    </source>
</reference>
<dbReference type="KEGG" id="bww:bwei_2614"/>
<dbReference type="Pfam" id="PF09388">
    <property type="entry name" value="SpoOE-like"/>
    <property type="match status" value="1"/>
</dbReference>
<dbReference type="EMBL" id="CABWMC010000029">
    <property type="protein sequence ID" value="VXC66554.1"/>
    <property type="molecule type" value="Genomic_DNA"/>
</dbReference>
<evidence type="ECO:0000313" key="2">
    <source>
        <dbReference type="EMBL" id="EEL70900.1"/>
    </source>
</evidence>
<evidence type="ECO:0000313" key="20">
    <source>
        <dbReference type="Proteomes" id="UP000195696"/>
    </source>
</evidence>
<accession>J8I3Y7</accession>
<evidence type="ECO:0000313" key="17">
    <source>
        <dbReference type="Proteomes" id="UP000190696"/>
    </source>
</evidence>
<sequence length="49" mass="5873">MELVKLEKIIELKKEELLNLVSNYGLQHEKVIALSQEIDKLINWFMFLK</sequence>
<evidence type="ECO:0000313" key="13">
    <source>
        <dbReference type="EMBL" id="VXC66554.1"/>
    </source>
</evidence>
<evidence type="ECO:0000313" key="24">
    <source>
        <dbReference type="Proteomes" id="UP000437562"/>
    </source>
</evidence>
<dbReference type="KEGG" id="bmyo:BG05_3634"/>
<accession>A0A654AGC2</accession>
<dbReference type="Proteomes" id="UP000190696">
    <property type="component" value="Unassembled WGS sequence"/>
</dbReference>
<dbReference type="PANTHER" id="PTHR41263:SF1">
    <property type="entry name" value="ASPARTYL-PHOSPHATE PHOSPHATASE YISI"/>
    <property type="match status" value="1"/>
</dbReference>